<dbReference type="RefSeq" id="WP_051511613.1">
    <property type="nucleotide sequence ID" value="NZ_AVFL01000003.1"/>
</dbReference>
<dbReference type="CDD" id="cd00377">
    <property type="entry name" value="ICL_PEPM"/>
    <property type="match status" value="1"/>
</dbReference>
<dbReference type="Proteomes" id="UP000019486">
    <property type="component" value="Unassembled WGS sequence"/>
</dbReference>
<name>W9HCV8_9PROT</name>
<dbReference type="EMBL" id="AVFL01000003">
    <property type="protein sequence ID" value="EWY41708.1"/>
    <property type="molecule type" value="Genomic_DNA"/>
</dbReference>
<dbReference type="SUPFAM" id="SSF51621">
    <property type="entry name" value="Phosphoenolpyruvate/pyruvate domain"/>
    <property type="match status" value="1"/>
</dbReference>
<dbReference type="AlphaFoldDB" id="W9HCV8"/>
<dbReference type="PANTHER" id="PTHR42905:SF5">
    <property type="entry name" value="CARBOXYVINYL-CARBOXYPHOSPHONATE PHOSPHORYLMUTASE, CHLOROPLASTIC"/>
    <property type="match status" value="1"/>
</dbReference>
<accession>W9HCV8</accession>
<reference evidence="1 2" key="1">
    <citation type="submission" date="2013-08" db="EMBL/GenBank/DDBJ databases">
        <title>The genome sequence of Skermanella stibiiresistens.</title>
        <authorList>
            <person name="Zhu W."/>
            <person name="Wang G."/>
        </authorList>
    </citation>
    <scope>NUCLEOTIDE SEQUENCE [LARGE SCALE GENOMIC DNA]</scope>
    <source>
        <strain evidence="1 2">SB22</strain>
    </source>
</reference>
<protein>
    <submittedName>
        <fullName evidence="1">Carboxyvinyl-carboxyphosphonate phosphorylmutase</fullName>
    </submittedName>
</protein>
<dbReference type="InterPro" id="IPR039556">
    <property type="entry name" value="ICL/PEPM"/>
</dbReference>
<dbReference type="PANTHER" id="PTHR42905">
    <property type="entry name" value="PHOSPHOENOLPYRUVATE CARBOXYLASE"/>
    <property type="match status" value="1"/>
</dbReference>
<comment type="caution">
    <text evidence="1">The sequence shown here is derived from an EMBL/GenBank/DDBJ whole genome shotgun (WGS) entry which is preliminary data.</text>
</comment>
<dbReference type="STRING" id="1385369.N825_24535"/>
<proteinExistence type="predicted"/>
<sequence>MTRTTIRQALSQETPLITPLAHDALSARLIELAGFKAFAVGGSALLAARHAYPDIGLIGLTDMVEGIRDLAAASSLPFLADADDGYGDVKSVARTVRAYEAIGVGGMLFEDQDRDRKQQRAEKAAAVADEAVIEGKLRAALEARNNPDTFIIGRTDAYGPLGLDAAMRRAERFLALGVDGVFVAGLRTEDDYRKVGAAFKGSYISAAMFEGGDTPWLSPSDLGSMGFTQVSFPASVLMRSVSAMRDGLAALRRHADGVDRLEPMSNGASVRATIDAAVDLEGWRAIERR</sequence>
<organism evidence="1 2">
    <name type="scientific">Skermanella stibiiresistens SB22</name>
    <dbReference type="NCBI Taxonomy" id="1385369"/>
    <lineage>
        <taxon>Bacteria</taxon>
        <taxon>Pseudomonadati</taxon>
        <taxon>Pseudomonadota</taxon>
        <taxon>Alphaproteobacteria</taxon>
        <taxon>Rhodospirillales</taxon>
        <taxon>Azospirillaceae</taxon>
        <taxon>Skermanella</taxon>
    </lineage>
</organism>
<gene>
    <name evidence="1" type="ORF">N825_24535</name>
</gene>
<dbReference type="OrthoDB" id="9771433at2"/>
<dbReference type="InterPro" id="IPR040442">
    <property type="entry name" value="Pyrv_kinase-like_dom_sf"/>
</dbReference>
<keyword evidence="2" id="KW-1185">Reference proteome</keyword>
<evidence type="ECO:0000313" key="2">
    <source>
        <dbReference type="Proteomes" id="UP000019486"/>
    </source>
</evidence>
<dbReference type="InterPro" id="IPR015813">
    <property type="entry name" value="Pyrv/PenolPyrv_kinase-like_dom"/>
</dbReference>
<dbReference type="Pfam" id="PF13714">
    <property type="entry name" value="PEP_mutase"/>
    <property type="match status" value="1"/>
</dbReference>
<dbReference type="GO" id="GO:0016833">
    <property type="term" value="F:oxo-acid-lyase activity"/>
    <property type="evidence" value="ECO:0007669"/>
    <property type="project" value="UniProtKB-ARBA"/>
</dbReference>
<evidence type="ECO:0000313" key="1">
    <source>
        <dbReference type="EMBL" id="EWY41708.1"/>
    </source>
</evidence>
<dbReference type="Gene3D" id="3.20.20.60">
    <property type="entry name" value="Phosphoenolpyruvate-binding domains"/>
    <property type="match status" value="1"/>
</dbReference>